<feature type="region of interest" description="Disordered" evidence="1">
    <location>
        <begin position="69"/>
        <end position="101"/>
    </location>
</feature>
<gene>
    <name evidence="2" type="ORF">CVLEPA_LOCUS17907</name>
</gene>
<evidence type="ECO:0000256" key="1">
    <source>
        <dbReference type="SAM" id="MobiDB-lite"/>
    </source>
</evidence>
<comment type="caution">
    <text evidence="2">The sequence shown here is derived from an EMBL/GenBank/DDBJ whole genome shotgun (WGS) entry which is preliminary data.</text>
</comment>
<protein>
    <submittedName>
        <fullName evidence="2">Uncharacterized protein</fullName>
    </submittedName>
</protein>
<name>A0ABP0G2B4_CLALP</name>
<sequence>MNDSMDYQAQTILKIDPERDLDKLALKADEIMAFTKPVSAHPVPRQSVINELFETKLDELTKQLNKLEQHVRPTASTTPHPAPQFPRAPRSSQMEYNQRDSFHGLRQLGPVSFGLRFNRAEYKKGPNPVSLTIRTA</sequence>
<dbReference type="EMBL" id="CAWYQH010000101">
    <property type="protein sequence ID" value="CAK8685986.1"/>
    <property type="molecule type" value="Genomic_DNA"/>
</dbReference>
<organism evidence="2 3">
    <name type="scientific">Clavelina lepadiformis</name>
    <name type="common">Light-bulb sea squirt</name>
    <name type="synonym">Ascidia lepadiformis</name>
    <dbReference type="NCBI Taxonomy" id="159417"/>
    <lineage>
        <taxon>Eukaryota</taxon>
        <taxon>Metazoa</taxon>
        <taxon>Chordata</taxon>
        <taxon>Tunicata</taxon>
        <taxon>Ascidiacea</taxon>
        <taxon>Aplousobranchia</taxon>
        <taxon>Clavelinidae</taxon>
        <taxon>Clavelina</taxon>
    </lineage>
</organism>
<accession>A0ABP0G2B4</accession>
<dbReference type="Proteomes" id="UP001642483">
    <property type="component" value="Unassembled WGS sequence"/>
</dbReference>
<evidence type="ECO:0000313" key="3">
    <source>
        <dbReference type="Proteomes" id="UP001642483"/>
    </source>
</evidence>
<keyword evidence="3" id="KW-1185">Reference proteome</keyword>
<reference evidence="2 3" key="1">
    <citation type="submission" date="2024-02" db="EMBL/GenBank/DDBJ databases">
        <authorList>
            <person name="Daric V."/>
            <person name="Darras S."/>
        </authorList>
    </citation>
    <scope>NUCLEOTIDE SEQUENCE [LARGE SCALE GENOMIC DNA]</scope>
</reference>
<evidence type="ECO:0000313" key="2">
    <source>
        <dbReference type="EMBL" id="CAK8685986.1"/>
    </source>
</evidence>
<proteinExistence type="predicted"/>